<proteinExistence type="predicted"/>
<feature type="region of interest" description="Disordered" evidence="1">
    <location>
        <begin position="76"/>
        <end position="99"/>
    </location>
</feature>
<accession>A0ABP1FX26</accession>
<organism evidence="2 3">
    <name type="scientific">Coccomyxa viridis</name>
    <dbReference type="NCBI Taxonomy" id="1274662"/>
    <lineage>
        <taxon>Eukaryota</taxon>
        <taxon>Viridiplantae</taxon>
        <taxon>Chlorophyta</taxon>
        <taxon>core chlorophytes</taxon>
        <taxon>Trebouxiophyceae</taxon>
        <taxon>Trebouxiophyceae incertae sedis</taxon>
        <taxon>Coccomyxaceae</taxon>
        <taxon>Coccomyxa</taxon>
    </lineage>
</organism>
<sequence length="657" mass="70853">MMAFSKLTLHGEGLEIGSLKQQGASLIRARMFASTRQAAAQRSRAARLQATAQKRQLLAQSLLPQNLTPLPQAMTIGQAPQKPHGKKLRGAPRRKTVQPKRIQPAAWEAQQAQSKAQRALALTERRCQATEAVSLSPARDGLTSGTCSKTREASQQPKPMQADVRSTHAILQQPSWDLAPPSAATPTEGALQSAPAAEELAQQQEQASTQELDSTATSPVPLTKPGLSSGPCSTQSQMSSDKCSEVSTQMLSMAAAEQPAGRPKVRLTFSKALLSTAESAPGNVPPAAAKTPRSRPETPEPQAVPPLPGSKGKVHPMAPRTPSPTPERSASTLGTCSSPKVKLRFNRDLLSTTESPPADARLPQSPSNRETPQPHAAASARGLKVILRLKPAKTPSPAAVQQHASRCIQAAGEGAPAAHTTKRKRPPPRRRTPEPQAMAPPLDLEKYLLPWTPKTPSPPAADRSASWLTMLYSPAVAPLFRRPKASARSSAPDRAASAGRWQPAFGPATSASWALGPIPGSKEKPHPRGPKVYTHKKGKPIYKPNWRTASAKTGVALLMYRKVKHRGKSSDADDFETRSLPLPKGSRRMKKNHPGFGIRSYLQMETTEDDISTPTMARMGKFKRDKILKKTGGKAPEPGHRHHKIYRLCCKHCEGYF</sequence>
<feature type="region of interest" description="Disordered" evidence="1">
    <location>
        <begin position="569"/>
        <end position="594"/>
    </location>
</feature>
<dbReference type="Proteomes" id="UP001497392">
    <property type="component" value="Unassembled WGS sequence"/>
</dbReference>
<feature type="compositionally biased region" description="Basic residues" evidence="1">
    <location>
        <begin position="420"/>
        <end position="430"/>
    </location>
</feature>
<evidence type="ECO:0000256" key="1">
    <source>
        <dbReference type="SAM" id="MobiDB-lite"/>
    </source>
</evidence>
<feature type="region of interest" description="Disordered" evidence="1">
    <location>
        <begin position="410"/>
        <end position="438"/>
    </location>
</feature>
<name>A0ABP1FX26_9CHLO</name>
<keyword evidence="3" id="KW-1185">Reference proteome</keyword>
<feature type="region of interest" description="Disordered" evidence="1">
    <location>
        <begin position="177"/>
        <end position="245"/>
    </location>
</feature>
<gene>
    <name evidence="2" type="primary">g4318</name>
    <name evidence="2" type="ORF">VP750_LOCUS3686</name>
</gene>
<protein>
    <submittedName>
        <fullName evidence="2">G4318 protein</fullName>
    </submittedName>
</protein>
<feature type="compositionally biased region" description="Low complexity" evidence="1">
    <location>
        <begin position="486"/>
        <end position="498"/>
    </location>
</feature>
<feature type="compositionally biased region" description="Basic residues" evidence="1">
    <location>
        <begin position="527"/>
        <end position="539"/>
    </location>
</feature>
<evidence type="ECO:0000313" key="3">
    <source>
        <dbReference type="Proteomes" id="UP001497392"/>
    </source>
</evidence>
<feature type="region of interest" description="Disordered" evidence="1">
    <location>
        <begin position="483"/>
        <end position="539"/>
    </location>
</feature>
<reference evidence="2 3" key="1">
    <citation type="submission" date="2024-06" db="EMBL/GenBank/DDBJ databases">
        <authorList>
            <person name="Kraege A."/>
            <person name="Thomma B."/>
        </authorList>
    </citation>
    <scope>NUCLEOTIDE SEQUENCE [LARGE SCALE GENOMIC DNA]</scope>
</reference>
<feature type="compositionally biased region" description="Polar residues" evidence="1">
    <location>
        <begin position="326"/>
        <end position="338"/>
    </location>
</feature>
<dbReference type="EMBL" id="CAXHTA020000006">
    <property type="protein sequence ID" value="CAL5222027.1"/>
    <property type="molecule type" value="Genomic_DNA"/>
</dbReference>
<comment type="caution">
    <text evidence="2">The sequence shown here is derived from an EMBL/GenBank/DDBJ whole genome shotgun (WGS) entry which is preliminary data.</text>
</comment>
<feature type="compositionally biased region" description="Basic residues" evidence="1">
    <location>
        <begin position="83"/>
        <end position="98"/>
    </location>
</feature>
<evidence type="ECO:0000313" key="2">
    <source>
        <dbReference type="EMBL" id="CAL5222027.1"/>
    </source>
</evidence>
<feature type="region of interest" description="Disordered" evidence="1">
    <location>
        <begin position="277"/>
        <end position="380"/>
    </location>
</feature>
<feature type="compositionally biased region" description="Polar residues" evidence="1">
    <location>
        <begin position="230"/>
        <end position="245"/>
    </location>
</feature>
<feature type="region of interest" description="Disordered" evidence="1">
    <location>
        <begin position="130"/>
        <end position="165"/>
    </location>
</feature>
<feature type="compositionally biased region" description="Low complexity" evidence="1">
    <location>
        <begin position="190"/>
        <end position="212"/>
    </location>
</feature>
<feature type="compositionally biased region" description="Polar residues" evidence="1">
    <location>
        <begin position="143"/>
        <end position="158"/>
    </location>
</feature>